<proteinExistence type="predicted"/>
<comment type="caution">
    <text evidence="2">The sequence shown here is derived from an EMBL/GenBank/DDBJ whole genome shotgun (WGS) entry which is preliminary data.</text>
</comment>
<protein>
    <submittedName>
        <fullName evidence="2">USP6 N-terminal-like protein</fullName>
    </submittedName>
</protein>
<dbReference type="EMBL" id="BPLR01002762">
    <property type="protein sequence ID" value="GIX77527.1"/>
    <property type="molecule type" value="Genomic_DNA"/>
</dbReference>
<reference evidence="2 3" key="1">
    <citation type="submission" date="2021-06" db="EMBL/GenBank/DDBJ databases">
        <title>Caerostris extrusa draft genome.</title>
        <authorList>
            <person name="Kono N."/>
            <person name="Arakawa K."/>
        </authorList>
    </citation>
    <scope>NUCLEOTIDE SEQUENCE [LARGE SCALE GENOMIC DNA]</scope>
</reference>
<feature type="region of interest" description="Disordered" evidence="1">
    <location>
        <begin position="70"/>
        <end position="96"/>
    </location>
</feature>
<organism evidence="2 3">
    <name type="scientific">Caerostris extrusa</name>
    <name type="common">Bark spider</name>
    <name type="synonym">Caerostris bankana</name>
    <dbReference type="NCBI Taxonomy" id="172846"/>
    <lineage>
        <taxon>Eukaryota</taxon>
        <taxon>Metazoa</taxon>
        <taxon>Ecdysozoa</taxon>
        <taxon>Arthropoda</taxon>
        <taxon>Chelicerata</taxon>
        <taxon>Arachnida</taxon>
        <taxon>Araneae</taxon>
        <taxon>Araneomorphae</taxon>
        <taxon>Entelegynae</taxon>
        <taxon>Araneoidea</taxon>
        <taxon>Araneidae</taxon>
        <taxon>Caerostris</taxon>
    </lineage>
</organism>
<keyword evidence="3" id="KW-1185">Reference proteome</keyword>
<evidence type="ECO:0000313" key="2">
    <source>
        <dbReference type="EMBL" id="GIX77527.1"/>
    </source>
</evidence>
<sequence length="96" mass="10308">MSETSTNDYSSELSSPSSVCAGYPLQRAVSLYDNVDLVESVQAAYKQSPPNSRMNSPDAICLYVPYEGPQETKASPSRVPPVIIPSKNGDLHISSS</sequence>
<evidence type="ECO:0000256" key="1">
    <source>
        <dbReference type="SAM" id="MobiDB-lite"/>
    </source>
</evidence>
<dbReference type="AlphaFoldDB" id="A0AAV4MYB4"/>
<name>A0AAV4MYB4_CAEEX</name>
<dbReference type="Proteomes" id="UP001054945">
    <property type="component" value="Unassembled WGS sequence"/>
</dbReference>
<accession>A0AAV4MYB4</accession>
<evidence type="ECO:0000313" key="3">
    <source>
        <dbReference type="Proteomes" id="UP001054945"/>
    </source>
</evidence>
<gene>
    <name evidence="2" type="primary">Usp6nl</name>
    <name evidence="2" type="ORF">CEXT_2561</name>
</gene>